<sequence>MKTDEMINIVLDVGNTRAKLGVFFANKLIKISNKVDRFSIDQLLGEYPKANIIYSSVGQFDQALFHELKKRAHYLVELKSSTSVPFINKYHSPQTLGVDRVAGVCGAQQLFSGRPVLVIDAGSCVTYDLIDAHKVYHGGGISPGWKMRLKAMHEFTAKLPDLAAEVPSDILGKNTVECMQSGAFYGLLSEMREIISHYHTKFNNLQVIMCGGDASVFQSHLGNLNNFVEPDLVLIGLNAILHHNVKEKN</sequence>
<proteinExistence type="inferred from homology"/>
<dbReference type="RefSeq" id="WP_338397447.1">
    <property type="nucleotide sequence ID" value="NZ_AP025292.1"/>
</dbReference>
<evidence type="ECO:0000256" key="8">
    <source>
        <dbReference type="ARBA" id="ARBA00022679"/>
    </source>
</evidence>
<keyword evidence="18" id="KW-1185">Reference proteome</keyword>
<comment type="catalytic activity">
    <reaction evidence="1 16">
        <text>(R)-pantothenate + ATP = (R)-4'-phosphopantothenate + ADP + H(+)</text>
        <dbReference type="Rhea" id="RHEA:16373"/>
        <dbReference type="ChEBI" id="CHEBI:10986"/>
        <dbReference type="ChEBI" id="CHEBI:15378"/>
        <dbReference type="ChEBI" id="CHEBI:29032"/>
        <dbReference type="ChEBI" id="CHEBI:30616"/>
        <dbReference type="ChEBI" id="CHEBI:456216"/>
        <dbReference type="EC" id="2.7.1.33"/>
    </reaction>
</comment>
<feature type="binding site" evidence="16">
    <location>
        <position position="123"/>
    </location>
    <ligand>
        <name>ATP</name>
        <dbReference type="ChEBI" id="CHEBI:30616"/>
    </ligand>
</feature>
<evidence type="ECO:0000256" key="6">
    <source>
        <dbReference type="ARBA" id="ARBA00012102"/>
    </source>
</evidence>
<dbReference type="Gene3D" id="3.30.420.40">
    <property type="match status" value="1"/>
</dbReference>
<reference evidence="17 18" key="1">
    <citation type="submission" date="2021-12" db="EMBL/GenBank/DDBJ databases">
        <title>Genome sequencing of bacteria with rrn-lacking chromosome and rrn-plasmid.</title>
        <authorList>
            <person name="Anda M."/>
            <person name="Iwasaki W."/>
        </authorList>
    </citation>
    <scope>NUCLEOTIDE SEQUENCE [LARGE SCALE GENOMIC DNA]</scope>
    <source>
        <strain evidence="17 18">NBRC 101262</strain>
    </source>
</reference>
<dbReference type="CDD" id="cd24015">
    <property type="entry name" value="ASKHA_NBD_PanK-III"/>
    <property type="match status" value="1"/>
</dbReference>
<feature type="binding site" evidence="16">
    <location>
        <position position="175"/>
    </location>
    <ligand>
        <name>substrate</name>
    </ligand>
</feature>
<evidence type="ECO:0000256" key="10">
    <source>
        <dbReference type="ARBA" id="ARBA00022777"/>
    </source>
</evidence>
<keyword evidence="7 16" id="KW-0963">Cytoplasm</keyword>
<evidence type="ECO:0000256" key="3">
    <source>
        <dbReference type="ARBA" id="ARBA00004496"/>
    </source>
</evidence>
<dbReference type="GO" id="GO:0016301">
    <property type="term" value="F:kinase activity"/>
    <property type="evidence" value="ECO:0007669"/>
    <property type="project" value="UniProtKB-KW"/>
</dbReference>
<comment type="pathway">
    <text evidence="4 16">Cofactor biosynthesis; coenzyme A biosynthesis; CoA from (R)-pantothenate: step 1/5.</text>
</comment>
<dbReference type="InterPro" id="IPR004619">
    <property type="entry name" value="Type_III_PanK"/>
</dbReference>
<dbReference type="PANTHER" id="PTHR34265:SF1">
    <property type="entry name" value="TYPE III PANTOTHENATE KINASE"/>
    <property type="match status" value="1"/>
</dbReference>
<keyword evidence="9 16" id="KW-0547">Nucleotide-binding</keyword>
<feature type="active site" description="Proton acceptor" evidence="16">
    <location>
        <position position="99"/>
    </location>
</feature>
<comment type="cofactor">
    <cofactor evidence="2">
        <name>K(+)</name>
        <dbReference type="ChEBI" id="CHEBI:29103"/>
    </cofactor>
</comment>
<comment type="similarity">
    <text evidence="14 16">Belongs to the type III pantothenate kinase family.</text>
</comment>
<dbReference type="Pfam" id="PF03309">
    <property type="entry name" value="Pan_kinase"/>
    <property type="match status" value="1"/>
</dbReference>
<evidence type="ECO:0000313" key="17">
    <source>
        <dbReference type="EMBL" id="BDC98002.1"/>
    </source>
</evidence>
<feature type="binding site" evidence="16">
    <location>
        <begin position="12"/>
        <end position="19"/>
    </location>
    <ligand>
        <name>ATP</name>
        <dbReference type="ChEBI" id="CHEBI:30616"/>
    </ligand>
</feature>
<comment type="cofactor">
    <cofactor evidence="16">
        <name>NH4(+)</name>
        <dbReference type="ChEBI" id="CHEBI:28938"/>
    </cofactor>
    <cofactor evidence="16">
        <name>K(+)</name>
        <dbReference type="ChEBI" id="CHEBI:29103"/>
    </cofactor>
    <text evidence="16">A monovalent cation. Ammonium or potassium.</text>
</comment>
<keyword evidence="16" id="KW-0479">Metal-binding</keyword>
<gene>
    <name evidence="16 17" type="primary">coaX</name>
    <name evidence="17" type="ORF">PEPS_02830</name>
</gene>
<keyword evidence="13 16" id="KW-0173">Coenzyme A biosynthesis</keyword>
<evidence type="ECO:0000256" key="1">
    <source>
        <dbReference type="ARBA" id="ARBA00001206"/>
    </source>
</evidence>
<evidence type="ECO:0000256" key="2">
    <source>
        <dbReference type="ARBA" id="ARBA00001958"/>
    </source>
</evidence>
<dbReference type="EMBL" id="AP025292">
    <property type="protein sequence ID" value="BDC98002.1"/>
    <property type="molecule type" value="Genomic_DNA"/>
</dbReference>
<feature type="binding site" evidence="16">
    <location>
        <begin position="97"/>
        <end position="100"/>
    </location>
    <ligand>
        <name>substrate</name>
    </ligand>
</feature>
<keyword evidence="8 16" id="KW-0808">Transferase</keyword>
<evidence type="ECO:0000256" key="16">
    <source>
        <dbReference type="HAMAP-Rule" id="MF_01274"/>
    </source>
</evidence>
<feature type="binding site" evidence="16">
    <location>
        <position position="120"/>
    </location>
    <ligand>
        <name>K(+)</name>
        <dbReference type="ChEBI" id="CHEBI:29103"/>
    </ligand>
</feature>
<dbReference type="NCBIfam" id="TIGR00671">
    <property type="entry name" value="baf"/>
    <property type="match status" value="1"/>
</dbReference>
<dbReference type="InterPro" id="IPR043129">
    <property type="entry name" value="ATPase_NBD"/>
</dbReference>
<dbReference type="SUPFAM" id="SSF53067">
    <property type="entry name" value="Actin-like ATPase domain"/>
    <property type="match status" value="2"/>
</dbReference>
<keyword evidence="11 16" id="KW-0067">ATP-binding</keyword>
<accession>A0ABM7VAQ9</accession>
<keyword evidence="12 16" id="KW-0630">Potassium</keyword>
<keyword evidence="10 16" id="KW-0418">Kinase</keyword>
<dbReference type="EC" id="2.7.1.33" evidence="6 16"/>
<evidence type="ECO:0000256" key="14">
    <source>
        <dbReference type="ARBA" id="ARBA00038036"/>
    </source>
</evidence>
<protein>
    <recommendedName>
        <fullName evidence="15 16">Type III pantothenate kinase</fullName>
        <ecNumber evidence="6 16">2.7.1.33</ecNumber>
    </recommendedName>
    <alternativeName>
        <fullName evidence="16">PanK-III</fullName>
    </alternativeName>
    <alternativeName>
        <fullName evidence="16">Pantothenic acid kinase</fullName>
    </alternativeName>
</protein>
<evidence type="ECO:0000256" key="12">
    <source>
        <dbReference type="ARBA" id="ARBA00022958"/>
    </source>
</evidence>
<evidence type="ECO:0000313" key="18">
    <source>
        <dbReference type="Proteomes" id="UP001354989"/>
    </source>
</evidence>
<organism evidence="17 18">
    <name type="scientific">Persicobacter psychrovividus</name>
    <dbReference type="NCBI Taxonomy" id="387638"/>
    <lineage>
        <taxon>Bacteria</taxon>
        <taxon>Pseudomonadati</taxon>
        <taxon>Bacteroidota</taxon>
        <taxon>Cytophagia</taxon>
        <taxon>Cytophagales</taxon>
        <taxon>Persicobacteraceae</taxon>
        <taxon>Persicobacter</taxon>
    </lineage>
</organism>
<feature type="binding site" evidence="16">
    <location>
        <position position="90"/>
    </location>
    <ligand>
        <name>substrate</name>
    </ligand>
</feature>
<dbReference type="Proteomes" id="UP001354989">
    <property type="component" value="Chromosome"/>
</dbReference>
<comment type="function">
    <text evidence="16">Catalyzes the phosphorylation of pantothenate (Pan), the first step in CoA biosynthesis.</text>
</comment>
<name>A0ABM7VAQ9_9BACT</name>
<evidence type="ECO:0000256" key="4">
    <source>
        <dbReference type="ARBA" id="ARBA00005225"/>
    </source>
</evidence>
<dbReference type="PANTHER" id="PTHR34265">
    <property type="entry name" value="TYPE III PANTOTHENATE KINASE"/>
    <property type="match status" value="1"/>
</dbReference>
<dbReference type="HAMAP" id="MF_01274">
    <property type="entry name" value="Pantothen_kinase_3"/>
    <property type="match status" value="1"/>
</dbReference>
<evidence type="ECO:0000256" key="9">
    <source>
        <dbReference type="ARBA" id="ARBA00022741"/>
    </source>
</evidence>
<comment type="subcellular location">
    <subcellularLocation>
        <location evidence="3 16">Cytoplasm</location>
    </subcellularLocation>
</comment>
<evidence type="ECO:0000256" key="5">
    <source>
        <dbReference type="ARBA" id="ARBA00011738"/>
    </source>
</evidence>
<evidence type="ECO:0000256" key="15">
    <source>
        <dbReference type="ARBA" id="ARBA00040883"/>
    </source>
</evidence>
<evidence type="ECO:0000256" key="11">
    <source>
        <dbReference type="ARBA" id="ARBA00022840"/>
    </source>
</evidence>
<evidence type="ECO:0000256" key="7">
    <source>
        <dbReference type="ARBA" id="ARBA00022490"/>
    </source>
</evidence>
<evidence type="ECO:0000256" key="13">
    <source>
        <dbReference type="ARBA" id="ARBA00022993"/>
    </source>
</evidence>
<comment type="subunit">
    <text evidence="5 16">Homodimer.</text>
</comment>